<keyword evidence="1" id="KW-0472">Membrane</keyword>
<keyword evidence="1" id="KW-1133">Transmembrane helix</keyword>
<reference evidence="2 3" key="1">
    <citation type="submission" date="2015-09" db="EMBL/GenBank/DDBJ databases">
        <title>Host preference determinants of Valsa canker pathogens revealed by comparative genomics.</title>
        <authorList>
            <person name="Yin Z."/>
            <person name="Huang L."/>
        </authorList>
    </citation>
    <scope>NUCLEOTIDE SEQUENCE [LARGE SCALE GENOMIC DNA]</scope>
    <source>
        <strain evidence="2 3">YSFL</strain>
    </source>
</reference>
<dbReference type="OrthoDB" id="5219740at2759"/>
<sequence length="193" mass="21378">MIPAALAKVLAIAGVPQPENTRYMLIARGAPDLQQKALIYVISISSITLFAILMMVSIHRSVMAAREDRLAGIDQHRSGNVFVKLAKWVWSGIVLLFWAFFALFTRKFWKQSWADLKVFLSPYSWPGVWVNAYTCGRYCNADPDHDPELAGIVGLRKEASGVVAQEPKPNATVVVSETLAPQRPALAIIVEEV</sequence>
<comment type="caution">
    <text evidence="2">The sequence shown here is derived from an EMBL/GenBank/DDBJ whole genome shotgun (WGS) entry which is preliminary data.</text>
</comment>
<keyword evidence="3" id="KW-1185">Reference proteome</keyword>
<evidence type="ECO:0000313" key="3">
    <source>
        <dbReference type="Proteomes" id="UP000284375"/>
    </source>
</evidence>
<feature type="transmembrane region" description="Helical" evidence="1">
    <location>
        <begin position="88"/>
        <end position="105"/>
    </location>
</feature>
<evidence type="ECO:0000313" key="2">
    <source>
        <dbReference type="EMBL" id="ROV95918.1"/>
    </source>
</evidence>
<gene>
    <name evidence="2" type="ORF">VSDG_05127</name>
</gene>
<accession>A0A423VXZ9</accession>
<organism evidence="2 3">
    <name type="scientific">Cytospora chrysosperma</name>
    <name type="common">Cytospora canker fungus</name>
    <name type="synonym">Sphaeria chrysosperma</name>
    <dbReference type="NCBI Taxonomy" id="252740"/>
    <lineage>
        <taxon>Eukaryota</taxon>
        <taxon>Fungi</taxon>
        <taxon>Dikarya</taxon>
        <taxon>Ascomycota</taxon>
        <taxon>Pezizomycotina</taxon>
        <taxon>Sordariomycetes</taxon>
        <taxon>Sordariomycetidae</taxon>
        <taxon>Diaporthales</taxon>
        <taxon>Cytosporaceae</taxon>
        <taxon>Cytospora</taxon>
    </lineage>
</organism>
<keyword evidence="1" id="KW-0812">Transmembrane</keyword>
<protein>
    <submittedName>
        <fullName evidence="2">Uncharacterized protein</fullName>
    </submittedName>
</protein>
<dbReference type="EMBL" id="LJZO01000022">
    <property type="protein sequence ID" value="ROV95918.1"/>
    <property type="molecule type" value="Genomic_DNA"/>
</dbReference>
<evidence type="ECO:0000256" key="1">
    <source>
        <dbReference type="SAM" id="Phobius"/>
    </source>
</evidence>
<name>A0A423VXZ9_CYTCH</name>
<dbReference type="AlphaFoldDB" id="A0A423VXZ9"/>
<feature type="transmembrane region" description="Helical" evidence="1">
    <location>
        <begin position="37"/>
        <end position="58"/>
    </location>
</feature>
<proteinExistence type="predicted"/>
<dbReference type="Proteomes" id="UP000284375">
    <property type="component" value="Unassembled WGS sequence"/>
</dbReference>